<organism evidence="1">
    <name type="scientific">marine sediment metagenome</name>
    <dbReference type="NCBI Taxonomy" id="412755"/>
    <lineage>
        <taxon>unclassified sequences</taxon>
        <taxon>metagenomes</taxon>
        <taxon>ecological metagenomes</taxon>
    </lineage>
</organism>
<evidence type="ECO:0000313" key="1">
    <source>
        <dbReference type="EMBL" id="KKM84909.1"/>
    </source>
</evidence>
<comment type="caution">
    <text evidence="1">The sequence shown here is derived from an EMBL/GenBank/DDBJ whole genome shotgun (WGS) entry which is preliminary data.</text>
</comment>
<proteinExistence type="predicted"/>
<gene>
    <name evidence="1" type="ORF">LCGC14_1294370</name>
</gene>
<protein>
    <submittedName>
        <fullName evidence="1">Uncharacterized protein</fullName>
    </submittedName>
</protein>
<accession>A0A0F9KRP6</accession>
<dbReference type="EMBL" id="LAZR01007494">
    <property type="protein sequence ID" value="KKM84909.1"/>
    <property type="molecule type" value="Genomic_DNA"/>
</dbReference>
<reference evidence="1" key="1">
    <citation type="journal article" date="2015" name="Nature">
        <title>Complex archaea that bridge the gap between prokaryotes and eukaryotes.</title>
        <authorList>
            <person name="Spang A."/>
            <person name="Saw J.H."/>
            <person name="Jorgensen S.L."/>
            <person name="Zaremba-Niedzwiedzka K."/>
            <person name="Martijn J."/>
            <person name="Lind A.E."/>
            <person name="van Eijk R."/>
            <person name="Schleper C."/>
            <person name="Guy L."/>
            <person name="Ettema T.J."/>
        </authorList>
    </citation>
    <scope>NUCLEOTIDE SEQUENCE</scope>
</reference>
<dbReference type="AlphaFoldDB" id="A0A0F9KRP6"/>
<sequence length="332" mass="36150">MGFGQSVLGMGIFEAAQLGLGSRGFGALMGRRAMNQYKDVFAEYDTATAERKAQIEKLYTDLTGRVLDSPGGIRALSQSLARDSGGYYGGDSAGMRYNAAMSRSDVAYRQLPGLADRASEGITQGFDTRTQYGQTGANAINTGYQNRYGTSMAMLEGLGNQERQDIGQQYDAYGAGVSQDLTSRGLGGTTVRGSMLAGNERERRDALGRMDERLRRERIGLHTGLTGDTLAARQYGLTQQLGLRGEALGAQQDARNFGMDTRFNAYGARADIARGGLDYRDQSYAQYLANRQAYGMMPHDTDIQTTRDQAQFLADIQTMPPQMPQFPNLYGG</sequence>
<name>A0A0F9KRP6_9ZZZZ</name>